<reference evidence="1" key="1">
    <citation type="journal article" date="2023" name="Mol. Ecol. Resour.">
        <title>Chromosome-level genome assembly of a triploid poplar Populus alba 'Berolinensis'.</title>
        <authorList>
            <person name="Chen S."/>
            <person name="Yu Y."/>
            <person name="Wang X."/>
            <person name="Wang S."/>
            <person name="Zhang T."/>
            <person name="Zhou Y."/>
            <person name="He R."/>
            <person name="Meng N."/>
            <person name="Wang Y."/>
            <person name="Liu W."/>
            <person name="Liu Z."/>
            <person name="Liu J."/>
            <person name="Guo Q."/>
            <person name="Huang H."/>
            <person name="Sederoff R.R."/>
            <person name="Wang G."/>
            <person name="Qu G."/>
            <person name="Chen S."/>
        </authorList>
    </citation>
    <scope>NUCLEOTIDE SEQUENCE</scope>
    <source>
        <strain evidence="1">SC-2020</strain>
    </source>
</reference>
<comment type="caution">
    <text evidence="1">The sequence shown here is derived from an EMBL/GenBank/DDBJ whole genome shotgun (WGS) entry which is preliminary data.</text>
</comment>
<protein>
    <submittedName>
        <fullName evidence="1">Uncharacterized protein</fullName>
    </submittedName>
</protein>
<proteinExistence type="predicted"/>
<keyword evidence="2" id="KW-1185">Reference proteome</keyword>
<dbReference type="EMBL" id="JAQIZT010000008">
    <property type="protein sequence ID" value="KAJ6986436.1"/>
    <property type="molecule type" value="Genomic_DNA"/>
</dbReference>
<organism evidence="1 2">
    <name type="scientific">Populus alba x Populus x berolinensis</name>
    <dbReference type="NCBI Taxonomy" id="444605"/>
    <lineage>
        <taxon>Eukaryota</taxon>
        <taxon>Viridiplantae</taxon>
        <taxon>Streptophyta</taxon>
        <taxon>Embryophyta</taxon>
        <taxon>Tracheophyta</taxon>
        <taxon>Spermatophyta</taxon>
        <taxon>Magnoliopsida</taxon>
        <taxon>eudicotyledons</taxon>
        <taxon>Gunneridae</taxon>
        <taxon>Pentapetalae</taxon>
        <taxon>rosids</taxon>
        <taxon>fabids</taxon>
        <taxon>Malpighiales</taxon>
        <taxon>Salicaceae</taxon>
        <taxon>Saliceae</taxon>
        <taxon>Populus</taxon>
    </lineage>
</organism>
<dbReference type="Proteomes" id="UP001164929">
    <property type="component" value="Chromosome 8"/>
</dbReference>
<evidence type="ECO:0000313" key="1">
    <source>
        <dbReference type="EMBL" id="KAJ6986436.1"/>
    </source>
</evidence>
<evidence type="ECO:0000313" key="2">
    <source>
        <dbReference type="Proteomes" id="UP001164929"/>
    </source>
</evidence>
<gene>
    <name evidence="1" type="ORF">NC653_019819</name>
</gene>
<name>A0AAD6QBR6_9ROSI</name>
<accession>A0AAD6QBR6</accession>
<sequence>MIHSTLWSSGLVQSLMLDQAIKQPETSKPVLVCILSLFSSYLQLSFKGPQQKSNCFILEQILDFGKLSSSLMSTTILL</sequence>
<dbReference type="AlphaFoldDB" id="A0AAD6QBR6"/>